<evidence type="ECO:0000256" key="2">
    <source>
        <dbReference type="ARBA" id="ARBA00005046"/>
    </source>
</evidence>
<comment type="pathway">
    <text evidence="2">Cofactor biosynthesis; molybdopterin biosynthesis.</text>
</comment>
<dbReference type="EMBL" id="LGCM01000027">
    <property type="protein sequence ID" value="KPL85135.1"/>
    <property type="molecule type" value="Genomic_DNA"/>
</dbReference>
<dbReference type="Proteomes" id="UP000050501">
    <property type="component" value="Unassembled WGS sequence"/>
</dbReference>
<evidence type="ECO:0000256" key="5">
    <source>
        <dbReference type="ARBA" id="ARBA00022723"/>
    </source>
</evidence>
<dbReference type="InterPro" id="IPR036425">
    <property type="entry name" value="MoaB/Mog-like_dom_sf"/>
</dbReference>
<dbReference type="InterPro" id="IPR051920">
    <property type="entry name" value="MPT_Adenylyltrnsfr/MoaC-Rel"/>
</dbReference>
<dbReference type="NCBIfam" id="TIGR00177">
    <property type="entry name" value="molyb_syn"/>
    <property type="match status" value="1"/>
</dbReference>
<evidence type="ECO:0000256" key="3">
    <source>
        <dbReference type="ARBA" id="ARBA00022505"/>
    </source>
</evidence>
<evidence type="ECO:0000259" key="8">
    <source>
        <dbReference type="SMART" id="SM00852"/>
    </source>
</evidence>
<dbReference type="OrthoDB" id="9784492at2"/>
<dbReference type="FunFam" id="3.40.980.10:FF:000002">
    <property type="entry name" value="Molybdopterin molybdenumtransferase"/>
    <property type="match status" value="1"/>
</dbReference>
<dbReference type="Pfam" id="PF00994">
    <property type="entry name" value="MoCF_biosynth"/>
    <property type="match status" value="1"/>
</dbReference>
<keyword evidence="7" id="KW-0501">Molybdenum cofactor biosynthesis</keyword>
<feature type="domain" description="MoaB/Mog" evidence="8">
    <location>
        <begin position="4"/>
        <end position="148"/>
    </location>
</feature>
<dbReference type="SMART" id="SM00852">
    <property type="entry name" value="MoCF_biosynth"/>
    <property type="match status" value="1"/>
</dbReference>
<dbReference type="Gene3D" id="3.40.980.10">
    <property type="entry name" value="MoaB/Mog-like domain"/>
    <property type="match status" value="1"/>
</dbReference>
<sequence>MRVAVLTISDRSSAGQRPDLSGPALAAEVEKYGWTCVQTAVVPDEISQIASVLVAWADSRQCDLILTTGGTGFAPRDVTPEATRSVLHRETPGIAEAIRSRSLAITPHAMLSRAISGIRGQSLIINFPGSPKAAVESLGFVASVLPHAVQLISEDPQSEQGHQLTQ</sequence>
<dbReference type="PANTHER" id="PTHR43764">
    <property type="entry name" value="MOLYBDENUM COFACTOR BIOSYNTHESIS"/>
    <property type="match status" value="1"/>
</dbReference>
<dbReference type="InterPro" id="IPR008284">
    <property type="entry name" value="MoCF_biosynth_CS"/>
</dbReference>
<dbReference type="PATRIC" id="fig|229921.5.peg.2169"/>
<keyword evidence="6" id="KW-0460">Magnesium</keyword>
<evidence type="ECO:0000313" key="10">
    <source>
        <dbReference type="Proteomes" id="UP000050501"/>
    </source>
</evidence>
<keyword evidence="10" id="KW-1185">Reference proteome</keyword>
<evidence type="ECO:0000256" key="6">
    <source>
        <dbReference type="ARBA" id="ARBA00022842"/>
    </source>
</evidence>
<keyword evidence="5" id="KW-0479">Metal-binding</keyword>
<comment type="cofactor">
    <cofactor evidence="1">
        <name>Mg(2+)</name>
        <dbReference type="ChEBI" id="CHEBI:18420"/>
    </cofactor>
</comment>
<dbReference type="SUPFAM" id="SSF53218">
    <property type="entry name" value="Molybdenum cofactor biosynthesis proteins"/>
    <property type="match status" value="1"/>
</dbReference>
<dbReference type="GO" id="GO:0016740">
    <property type="term" value="F:transferase activity"/>
    <property type="evidence" value="ECO:0007669"/>
    <property type="project" value="UniProtKB-KW"/>
</dbReference>
<protein>
    <submittedName>
        <fullName evidence="9">Cytoplasmic protein</fullName>
    </submittedName>
</protein>
<proteinExistence type="predicted"/>
<keyword evidence="4" id="KW-0808">Transferase</keyword>
<comment type="caution">
    <text evidence="9">The sequence shown here is derived from an EMBL/GenBank/DDBJ whole genome shotgun (WGS) entry which is preliminary data.</text>
</comment>
<evidence type="ECO:0000256" key="1">
    <source>
        <dbReference type="ARBA" id="ARBA00001946"/>
    </source>
</evidence>
<dbReference type="STRING" id="229921.ADN01_06405"/>
<gene>
    <name evidence="9" type="ORF">ADN01_06405</name>
</gene>
<dbReference type="CDD" id="cd00886">
    <property type="entry name" value="MogA_MoaB"/>
    <property type="match status" value="1"/>
</dbReference>
<evidence type="ECO:0000256" key="4">
    <source>
        <dbReference type="ARBA" id="ARBA00022679"/>
    </source>
</evidence>
<organism evidence="9 10">
    <name type="scientific">Levilinea saccharolytica</name>
    <dbReference type="NCBI Taxonomy" id="229921"/>
    <lineage>
        <taxon>Bacteria</taxon>
        <taxon>Bacillati</taxon>
        <taxon>Chloroflexota</taxon>
        <taxon>Anaerolineae</taxon>
        <taxon>Anaerolineales</taxon>
        <taxon>Anaerolineaceae</taxon>
        <taxon>Levilinea</taxon>
    </lineage>
</organism>
<reference evidence="9 10" key="1">
    <citation type="submission" date="2015-07" db="EMBL/GenBank/DDBJ databases">
        <title>Genome sequence of Levilinea saccharolytica DSM 16555.</title>
        <authorList>
            <person name="Hemp J."/>
            <person name="Ward L.M."/>
            <person name="Pace L.A."/>
            <person name="Fischer W.W."/>
        </authorList>
    </citation>
    <scope>NUCLEOTIDE SEQUENCE [LARGE SCALE GENOMIC DNA]</scope>
    <source>
        <strain evidence="9 10">KIBI-1</strain>
    </source>
</reference>
<dbReference type="UniPathway" id="UPA00344"/>
<dbReference type="GO" id="GO:0046872">
    <property type="term" value="F:metal ion binding"/>
    <property type="evidence" value="ECO:0007669"/>
    <property type="project" value="UniProtKB-KW"/>
</dbReference>
<keyword evidence="3" id="KW-0500">Molybdenum</keyword>
<evidence type="ECO:0000313" key="9">
    <source>
        <dbReference type="EMBL" id="KPL85135.1"/>
    </source>
</evidence>
<dbReference type="PROSITE" id="PS01078">
    <property type="entry name" value="MOCF_BIOSYNTHESIS_1"/>
    <property type="match status" value="1"/>
</dbReference>
<accession>A0A0P6Y853</accession>
<dbReference type="AlphaFoldDB" id="A0A0P6Y853"/>
<dbReference type="GO" id="GO:0006777">
    <property type="term" value="P:Mo-molybdopterin cofactor biosynthetic process"/>
    <property type="evidence" value="ECO:0007669"/>
    <property type="project" value="UniProtKB-KW"/>
</dbReference>
<dbReference type="PANTHER" id="PTHR43764:SF1">
    <property type="entry name" value="MOLYBDOPTERIN MOLYBDOTRANSFERASE"/>
    <property type="match status" value="1"/>
</dbReference>
<evidence type="ECO:0000256" key="7">
    <source>
        <dbReference type="ARBA" id="ARBA00023150"/>
    </source>
</evidence>
<name>A0A0P6Y853_9CHLR</name>
<dbReference type="InterPro" id="IPR001453">
    <property type="entry name" value="MoaB/Mog_dom"/>
</dbReference>